<dbReference type="RefSeq" id="WP_316430201.1">
    <property type="nucleotide sequence ID" value="NZ_CP053586.1"/>
</dbReference>
<name>A0AA97AQY7_9CYAN</name>
<dbReference type="EMBL" id="CP053586">
    <property type="protein sequence ID" value="WNZ24408.1"/>
    <property type="molecule type" value="Genomic_DNA"/>
</dbReference>
<evidence type="ECO:0000259" key="1">
    <source>
        <dbReference type="Pfam" id="PF00535"/>
    </source>
</evidence>
<dbReference type="Pfam" id="PF00535">
    <property type="entry name" value="Glycos_transf_2"/>
    <property type="match status" value="1"/>
</dbReference>
<evidence type="ECO:0000313" key="2">
    <source>
        <dbReference type="EMBL" id="WNZ24408.1"/>
    </source>
</evidence>
<dbReference type="SUPFAM" id="SSF53448">
    <property type="entry name" value="Nucleotide-diphospho-sugar transferases"/>
    <property type="match status" value="1"/>
</dbReference>
<protein>
    <submittedName>
        <fullName evidence="2">Glycosyltransferase</fullName>
    </submittedName>
</protein>
<reference evidence="2" key="1">
    <citation type="submission" date="2020-05" db="EMBL/GenBank/DDBJ databases">
        <authorList>
            <person name="Zhu T."/>
            <person name="Keshari N."/>
            <person name="Lu X."/>
        </authorList>
    </citation>
    <scope>NUCLEOTIDE SEQUENCE</scope>
    <source>
        <strain evidence="2">NK1-12</strain>
    </source>
</reference>
<proteinExistence type="predicted"/>
<feature type="domain" description="Glycosyltransferase 2-like" evidence="1">
    <location>
        <begin position="8"/>
        <end position="117"/>
    </location>
</feature>
<dbReference type="InterPro" id="IPR029044">
    <property type="entry name" value="Nucleotide-diphossugar_trans"/>
</dbReference>
<sequence>MTTPQVTIVVTPRERFSYTQESLESIFAYTTMPYKLVYIDGNSPSNVQQYLQQKAAAKGFELIRTDYYLTPNRSRNLGLAKVDTKYVVFIDNDVVVTPGWLEALVNCAEETDATVVGPLMCQHLPLHEIIHFAGGEARIIRDVKGRNRLREKMYRQGQQVAAVRSQLQRTQTELSEFHCTLVRREIFDKLGPFDEVMLNTKEHVDFCMSVAAAGGTVYFEPDCLATYVPTSPLAWSDLHFYMLRWSDAWELASLDRLRQKWNLTEDSSYFKQKYKALGWRRRHTILMPIVRALTLGIRNVWLEKAIMYGLLAPIEKRLNRYLTDQYAKRHLASPETIQWQGISSPQEGHENSAAA</sequence>
<gene>
    <name evidence="2" type="ORF">HJG54_17130</name>
</gene>
<organism evidence="2">
    <name type="scientific">Leptolyngbya sp. NK1-12</name>
    <dbReference type="NCBI Taxonomy" id="2547451"/>
    <lineage>
        <taxon>Bacteria</taxon>
        <taxon>Bacillati</taxon>
        <taxon>Cyanobacteriota</taxon>
        <taxon>Cyanophyceae</taxon>
        <taxon>Leptolyngbyales</taxon>
        <taxon>Leptolyngbyaceae</taxon>
        <taxon>Leptolyngbya group</taxon>
        <taxon>Leptolyngbya</taxon>
    </lineage>
</organism>
<accession>A0AA97AQY7</accession>
<dbReference type="PANTHER" id="PTHR43179">
    <property type="entry name" value="RHAMNOSYLTRANSFERASE WBBL"/>
    <property type="match status" value="1"/>
</dbReference>
<dbReference type="PANTHER" id="PTHR43179:SF7">
    <property type="entry name" value="RHAMNOSYLTRANSFERASE WBBL"/>
    <property type="match status" value="1"/>
</dbReference>
<dbReference type="InterPro" id="IPR001173">
    <property type="entry name" value="Glyco_trans_2-like"/>
</dbReference>
<dbReference type="AlphaFoldDB" id="A0AA97AQY7"/>
<dbReference type="Gene3D" id="3.90.550.10">
    <property type="entry name" value="Spore Coat Polysaccharide Biosynthesis Protein SpsA, Chain A"/>
    <property type="match status" value="1"/>
</dbReference>